<dbReference type="CDD" id="cd03794">
    <property type="entry name" value="GT4_WbuB-like"/>
    <property type="match status" value="1"/>
</dbReference>
<keyword evidence="4" id="KW-1185">Reference proteome</keyword>
<feature type="domain" description="Glycosyltransferase subfamily 4-like N-terminal" evidence="2">
    <location>
        <begin position="16"/>
        <end position="200"/>
    </location>
</feature>
<gene>
    <name evidence="3" type="ORF">H6G95_02220</name>
</gene>
<sequence length="423" mass="47052">MRILIYSYNYYPEPIGIAPLMTELAEGLVKRGHQVRVVTAMPNYPERQIYQEYRGKWYLNEYKNGVQIQRSYVWIRPQPNLLDRVLLDASFVVTSFVPALIGWRPDVILSTSPSLPSCVPVALLGWLRACPVILNLQDILPEAAVHVGLLKNKLLIHLFRLLEKFAYHTASKISVIADGFVDNLQSKGVEADKIVQIPNWVDVNFIRPLPKENNPFRAAHNLNGKFVVLYSGNIALTQGLESVVKAASVLRHIPDIIFVIVGEAKGLERLQQECLDCGADNVLLLPFQPRKYLPQMLAAADVGLVVQKKNVVSFNMPSKIQVLLASGGALVASVPDNGTAARAIRQSGGGVIVPPEDPQALAMAILDLYQNPEKVKTLGYKSRQYAVEHYAFEQALNQYESLCYSLTADRGVIQSTRVTKQEV</sequence>
<dbReference type="InterPro" id="IPR050194">
    <property type="entry name" value="Glycosyltransferase_grp1"/>
</dbReference>
<dbReference type="EMBL" id="JACJTE010000002">
    <property type="protein sequence ID" value="MBD2559459.1"/>
    <property type="molecule type" value="Genomic_DNA"/>
</dbReference>
<feature type="domain" description="Glycosyl transferase family 1" evidence="1">
    <location>
        <begin position="217"/>
        <end position="384"/>
    </location>
</feature>
<evidence type="ECO:0000259" key="1">
    <source>
        <dbReference type="Pfam" id="PF00534"/>
    </source>
</evidence>
<dbReference type="PANTHER" id="PTHR45947">
    <property type="entry name" value="SULFOQUINOVOSYL TRANSFERASE SQD2"/>
    <property type="match status" value="1"/>
</dbReference>
<evidence type="ECO:0000259" key="2">
    <source>
        <dbReference type="Pfam" id="PF13579"/>
    </source>
</evidence>
<dbReference type="InterPro" id="IPR028098">
    <property type="entry name" value="Glyco_trans_4-like_N"/>
</dbReference>
<dbReference type="PANTHER" id="PTHR45947:SF3">
    <property type="entry name" value="SULFOQUINOVOSYL TRANSFERASE SQD2"/>
    <property type="match status" value="1"/>
</dbReference>
<dbReference type="Pfam" id="PF00534">
    <property type="entry name" value="Glycos_transf_1"/>
    <property type="match status" value="1"/>
</dbReference>
<dbReference type="Proteomes" id="UP000604661">
    <property type="component" value="Unassembled WGS sequence"/>
</dbReference>
<reference evidence="3 4" key="1">
    <citation type="journal article" date="2020" name="ISME J.">
        <title>Comparative genomics reveals insights into cyanobacterial evolution and habitat adaptation.</title>
        <authorList>
            <person name="Chen M.Y."/>
            <person name="Teng W.K."/>
            <person name="Zhao L."/>
            <person name="Hu C.X."/>
            <person name="Zhou Y.K."/>
            <person name="Han B.P."/>
            <person name="Song L.R."/>
            <person name="Shu W.S."/>
        </authorList>
    </citation>
    <scope>NUCLEOTIDE SEQUENCE [LARGE SCALE GENOMIC DNA]</scope>
    <source>
        <strain evidence="3 4">FACHB-391</strain>
    </source>
</reference>
<organism evidence="3 4">
    <name type="scientific">Nostoc linckia FACHB-391</name>
    <dbReference type="NCBI Taxonomy" id="2692906"/>
    <lineage>
        <taxon>Bacteria</taxon>
        <taxon>Bacillati</taxon>
        <taxon>Cyanobacteriota</taxon>
        <taxon>Cyanophyceae</taxon>
        <taxon>Nostocales</taxon>
        <taxon>Nostocaceae</taxon>
        <taxon>Nostoc</taxon>
    </lineage>
</organism>
<dbReference type="Pfam" id="PF13579">
    <property type="entry name" value="Glyco_trans_4_4"/>
    <property type="match status" value="1"/>
</dbReference>
<name>A0ABR8EPI6_NOSLI</name>
<dbReference type="SUPFAM" id="SSF53756">
    <property type="entry name" value="UDP-Glycosyltransferase/glycogen phosphorylase"/>
    <property type="match status" value="1"/>
</dbReference>
<dbReference type="Gene3D" id="3.40.50.2000">
    <property type="entry name" value="Glycogen Phosphorylase B"/>
    <property type="match status" value="2"/>
</dbReference>
<comment type="caution">
    <text evidence="3">The sequence shown here is derived from an EMBL/GenBank/DDBJ whole genome shotgun (WGS) entry which is preliminary data.</text>
</comment>
<evidence type="ECO:0000313" key="4">
    <source>
        <dbReference type="Proteomes" id="UP000604661"/>
    </source>
</evidence>
<evidence type="ECO:0000313" key="3">
    <source>
        <dbReference type="EMBL" id="MBD2559459.1"/>
    </source>
</evidence>
<accession>A0ABR8EPI6</accession>
<dbReference type="InterPro" id="IPR001296">
    <property type="entry name" value="Glyco_trans_1"/>
</dbReference>
<proteinExistence type="predicted"/>
<dbReference type="NCBIfam" id="NF007640">
    <property type="entry name" value="PRK10307.1"/>
    <property type="match status" value="1"/>
</dbReference>
<dbReference type="RefSeq" id="WP_190891302.1">
    <property type="nucleotide sequence ID" value="NZ_JACJTE010000002.1"/>
</dbReference>
<protein>
    <submittedName>
        <fullName evidence="3">Glycosyltransferase family 4 protein</fullName>
    </submittedName>
</protein>